<dbReference type="Gene3D" id="2.10.60.10">
    <property type="entry name" value="CD59"/>
    <property type="match status" value="1"/>
</dbReference>
<accession>A0A8C3WD10</accession>
<keyword evidence="5" id="KW-1185">Reference proteome</keyword>
<feature type="chain" id="PRO_5034951455" evidence="2">
    <location>
        <begin position="19"/>
        <end position="158"/>
    </location>
</feature>
<gene>
    <name evidence="4" type="primary">GML</name>
</gene>
<dbReference type="PROSITE" id="PS00983">
    <property type="entry name" value="LY6_UPAR"/>
    <property type="match status" value="1"/>
</dbReference>
<reference evidence="4" key="1">
    <citation type="submission" date="2025-08" db="UniProtKB">
        <authorList>
            <consortium name="Ensembl"/>
        </authorList>
    </citation>
    <scope>IDENTIFICATION</scope>
</reference>
<dbReference type="PANTHER" id="PTHR15049:SF2">
    <property type="entry name" value="GLYCOSYL-PHOSPHATIDYLINOSITOL-ANCHORED MOLECULE-LIKE PROTEIN"/>
    <property type="match status" value="1"/>
</dbReference>
<evidence type="ECO:0000259" key="3">
    <source>
        <dbReference type="SMART" id="SM00134"/>
    </source>
</evidence>
<reference evidence="4" key="2">
    <citation type="submission" date="2025-09" db="UniProtKB">
        <authorList>
            <consortium name="Ensembl"/>
        </authorList>
    </citation>
    <scope>IDENTIFICATION</scope>
</reference>
<dbReference type="Ensembl" id="ENSCWAT00000015996.1">
    <property type="protein sequence ID" value="ENSCWAP00000014738.1"/>
    <property type="gene ID" value="ENSCWAG00000011424.1"/>
</dbReference>
<proteinExistence type="predicted"/>
<evidence type="ECO:0000313" key="5">
    <source>
        <dbReference type="Proteomes" id="UP000694540"/>
    </source>
</evidence>
<dbReference type="InterPro" id="IPR018363">
    <property type="entry name" value="CD59_antigen_CS"/>
</dbReference>
<dbReference type="Pfam" id="PF00021">
    <property type="entry name" value="UPAR_LY6"/>
    <property type="match status" value="1"/>
</dbReference>
<dbReference type="AlphaFoldDB" id="A0A8C3WD10"/>
<dbReference type="InterPro" id="IPR045860">
    <property type="entry name" value="Snake_toxin-like_sf"/>
</dbReference>
<dbReference type="GeneTree" id="ENSGT00940000159966"/>
<sequence length="158" mass="17946">MLLLFALLLITAWPRGFIDRGDATWTYNLRCHECFSINSFKCELVITCPYHLRRCLTVSARVNARELIVYKACTYNCTFVYRAEQVPEAPRAKYWLTNSFYWVHCCNTMVCNHGGPTNVERDILPDETLEEDLGGAVRLGEASFLLSSASLLASHALT</sequence>
<evidence type="ECO:0000313" key="4">
    <source>
        <dbReference type="Ensembl" id="ENSCWAP00000014738.1"/>
    </source>
</evidence>
<dbReference type="InterPro" id="IPR016054">
    <property type="entry name" value="LY6_UPA_recep-like"/>
</dbReference>
<evidence type="ECO:0000256" key="2">
    <source>
        <dbReference type="SAM" id="SignalP"/>
    </source>
</evidence>
<organism evidence="4 5">
    <name type="scientific">Catagonus wagneri</name>
    <name type="common">Chacoan peccary</name>
    <dbReference type="NCBI Taxonomy" id="51154"/>
    <lineage>
        <taxon>Eukaryota</taxon>
        <taxon>Metazoa</taxon>
        <taxon>Chordata</taxon>
        <taxon>Craniata</taxon>
        <taxon>Vertebrata</taxon>
        <taxon>Euteleostomi</taxon>
        <taxon>Mammalia</taxon>
        <taxon>Eutheria</taxon>
        <taxon>Laurasiatheria</taxon>
        <taxon>Artiodactyla</taxon>
        <taxon>Suina</taxon>
        <taxon>Tayassuidae</taxon>
        <taxon>Catagonus</taxon>
    </lineage>
</organism>
<feature type="signal peptide" evidence="2">
    <location>
        <begin position="1"/>
        <end position="18"/>
    </location>
</feature>
<keyword evidence="1 2" id="KW-0732">Signal</keyword>
<dbReference type="SMART" id="SM00134">
    <property type="entry name" value="LU"/>
    <property type="match status" value="1"/>
</dbReference>
<name>A0A8C3WD10_9CETA</name>
<dbReference type="SUPFAM" id="SSF57302">
    <property type="entry name" value="Snake toxin-like"/>
    <property type="match status" value="1"/>
</dbReference>
<feature type="domain" description="UPAR/Ly6" evidence="3">
    <location>
        <begin position="29"/>
        <end position="124"/>
    </location>
</feature>
<evidence type="ECO:0000256" key="1">
    <source>
        <dbReference type="ARBA" id="ARBA00022729"/>
    </source>
</evidence>
<protein>
    <submittedName>
        <fullName evidence="4">Glycosylphosphatidylinositol anchored molecule like</fullName>
    </submittedName>
</protein>
<dbReference type="Proteomes" id="UP000694540">
    <property type="component" value="Unplaced"/>
</dbReference>
<dbReference type="InterPro" id="IPR052874">
    <property type="entry name" value="Sperm-ZP_regulatory"/>
</dbReference>
<dbReference type="PANTHER" id="PTHR15049">
    <property type="entry name" value="GLYCOSYL-PHOSPHATIDYLINOSITOL-ANCHORED MOLECULE-LIKE PROTEIN-RELATED"/>
    <property type="match status" value="1"/>
</dbReference>